<organism evidence="1 2">
    <name type="scientific">Bacillus atrophaeus (strain 1942)</name>
    <dbReference type="NCBI Taxonomy" id="720555"/>
    <lineage>
        <taxon>Bacteria</taxon>
        <taxon>Bacillati</taxon>
        <taxon>Bacillota</taxon>
        <taxon>Bacilli</taxon>
        <taxon>Bacillales</taxon>
        <taxon>Bacillaceae</taxon>
        <taxon>Bacillus</taxon>
    </lineage>
</organism>
<dbReference type="EMBL" id="CP002207">
    <property type="protein sequence ID" value="ADP34137.1"/>
    <property type="molecule type" value="Genomic_DNA"/>
</dbReference>
<keyword evidence="2" id="KW-1185">Reference proteome</keyword>
<protein>
    <submittedName>
        <fullName evidence="1">Uncharacterized protein</fullName>
    </submittedName>
</protein>
<proteinExistence type="predicted"/>
<gene>
    <name evidence="1" type="ordered locus">BATR1942_16090</name>
</gene>
<sequence>MNHFHLKAIYIEGAPAGRRLVQDEEPYLLSRKEDVEVHLDGEGKVIFLYETSDRMEQYKIQLSLSERKLSFHWFAWDGSSFVRMKAGNWLTSHLFSQFLKNTYFLKGKKQKMFFSAGKVKMRGKT</sequence>
<name>A0ABM5M1N9_BACA1</name>
<dbReference type="Proteomes" id="UP000006867">
    <property type="component" value="Chromosome"/>
</dbReference>
<evidence type="ECO:0000313" key="1">
    <source>
        <dbReference type="EMBL" id="ADP34137.1"/>
    </source>
</evidence>
<evidence type="ECO:0000313" key="2">
    <source>
        <dbReference type="Proteomes" id="UP000006867"/>
    </source>
</evidence>
<accession>A0ABM5M1N9</accession>
<dbReference type="RefSeq" id="WP_003326615.1">
    <property type="nucleotide sequence ID" value="NC_014639.1"/>
</dbReference>
<reference evidence="1 2" key="1">
    <citation type="journal article" date="2011" name="Front. Microbiol.">
        <title>Genomic signatures of strain selection and enhancement in Bacillus atrophaeus var. globigii, a historical biowarfare simulant.</title>
        <authorList>
            <person name="Gibbons H.S."/>
            <person name="Broomall S.M."/>
            <person name="McNew L.A."/>
            <person name="Daligault H."/>
            <person name="Chapman C."/>
            <person name="Bruce D."/>
            <person name="Karavis M."/>
            <person name="Krepps M."/>
            <person name="McGregor P.A."/>
            <person name="Hong C."/>
            <person name="Park K.H."/>
            <person name="Akmal A."/>
            <person name="Feldman A."/>
            <person name="Lin J.S."/>
            <person name="Chang W.E."/>
            <person name="Higgs B.W."/>
            <person name="Demirev P."/>
            <person name="Lindquist J."/>
            <person name="Liem A."/>
            <person name="Fochler E."/>
            <person name="Read T.D."/>
            <person name="Tapia R."/>
            <person name="Johnson S."/>
            <person name="Bishop-Lilly K.A."/>
            <person name="Detter C."/>
            <person name="Han C."/>
            <person name="Sozhamannan S."/>
            <person name="Rosenzweig C.N."/>
            <person name="Skowronski E.W."/>
        </authorList>
    </citation>
    <scope>NUCLEOTIDE SEQUENCE [LARGE SCALE GENOMIC DNA]</scope>
    <source>
        <strain evidence="1 2">1942</strain>
    </source>
</reference>